<organism evidence="2 3">
    <name type="scientific">Allacma fusca</name>
    <dbReference type="NCBI Taxonomy" id="39272"/>
    <lineage>
        <taxon>Eukaryota</taxon>
        <taxon>Metazoa</taxon>
        <taxon>Ecdysozoa</taxon>
        <taxon>Arthropoda</taxon>
        <taxon>Hexapoda</taxon>
        <taxon>Collembola</taxon>
        <taxon>Symphypleona</taxon>
        <taxon>Sminthuridae</taxon>
        <taxon>Allacma</taxon>
    </lineage>
</organism>
<dbReference type="OrthoDB" id="6512861at2759"/>
<feature type="signal peptide" evidence="1">
    <location>
        <begin position="1"/>
        <end position="22"/>
    </location>
</feature>
<gene>
    <name evidence="2" type="ORF">AFUS01_LOCUS8602</name>
</gene>
<accession>A0A8J2P027</accession>
<evidence type="ECO:0000313" key="3">
    <source>
        <dbReference type="Proteomes" id="UP000708208"/>
    </source>
</evidence>
<evidence type="ECO:0000313" key="2">
    <source>
        <dbReference type="EMBL" id="CAG7719269.1"/>
    </source>
</evidence>
<dbReference type="AlphaFoldDB" id="A0A8J2P027"/>
<name>A0A8J2P027_9HEXA</name>
<proteinExistence type="predicted"/>
<reference evidence="2" key="1">
    <citation type="submission" date="2021-06" db="EMBL/GenBank/DDBJ databases">
        <authorList>
            <person name="Hodson N. C."/>
            <person name="Mongue J. A."/>
            <person name="Jaron S. K."/>
        </authorList>
    </citation>
    <scope>NUCLEOTIDE SEQUENCE</scope>
</reference>
<keyword evidence="1" id="KW-0732">Signal</keyword>
<comment type="caution">
    <text evidence="2">The sequence shown here is derived from an EMBL/GenBank/DDBJ whole genome shotgun (WGS) entry which is preliminary data.</text>
</comment>
<sequence>MCRPELCLVIVCVVAIASPVTPVLLNDPFFSPNSVVGRSMKLLQQQCPKRVFNQRIFDGVPVCLKVALDDSPPWMDISNAIKAKNWVRVFKNVCKTFPVFETCLRPIVDLIDDCTYEGDKVNTMIDSVENFFCGSFSLDTLECIMEHEQRVSTCMEHNSEGILTMFENAEVRNEEKSYCGIFSIFEKCQEQVLGICNDPNLEYQVTFFEKTLSEALKCSKQTSGAEYPTPYLLLLNSILVAGVVMFL</sequence>
<evidence type="ECO:0000256" key="1">
    <source>
        <dbReference type="SAM" id="SignalP"/>
    </source>
</evidence>
<dbReference type="EMBL" id="CAJVCH010060085">
    <property type="protein sequence ID" value="CAG7719269.1"/>
    <property type="molecule type" value="Genomic_DNA"/>
</dbReference>
<protein>
    <submittedName>
        <fullName evidence="2">Uncharacterized protein</fullName>
    </submittedName>
</protein>
<feature type="chain" id="PRO_5035272300" evidence="1">
    <location>
        <begin position="23"/>
        <end position="247"/>
    </location>
</feature>
<dbReference type="Proteomes" id="UP000708208">
    <property type="component" value="Unassembled WGS sequence"/>
</dbReference>
<keyword evidence="3" id="KW-1185">Reference proteome</keyword>